<dbReference type="NCBIfam" id="TIGR01910">
    <property type="entry name" value="DapE-ArgE"/>
    <property type="match status" value="1"/>
</dbReference>
<gene>
    <name evidence="13" type="ORF">MHEL_32240</name>
</gene>
<evidence type="ECO:0000256" key="6">
    <source>
        <dbReference type="ARBA" id="ARBA00016853"/>
    </source>
</evidence>
<dbReference type="EC" id="3.5.1.18" evidence="5"/>
<keyword evidence="9" id="KW-0862">Zinc</keyword>
<evidence type="ECO:0000256" key="8">
    <source>
        <dbReference type="ARBA" id="ARBA00022801"/>
    </source>
</evidence>
<dbReference type="PANTHER" id="PTHR43808:SF32">
    <property type="entry name" value="ARGE_DAPE-RELATED DEACYLASE"/>
    <property type="match status" value="1"/>
</dbReference>
<dbReference type="PANTHER" id="PTHR43808">
    <property type="entry name" value="ACETYLORNITHINE DEACETYLASE"/>
    <property type="match status" value="1"/>
</dbReference>
<dbReference type="RefSeq" id="WP_246227244.1">
    <property type="nucleotide sequence ID" value="NZ_AP022596.1"/>
</dbReference>
<dbReference type="InterPro" id="IPR002933">
    <property type="entry name" value="Peptidase_M20"/>
</dbReference>
<protein>
    <recommendedName>
        <fullName evidence="6">Probable succinyl-diaminopimelate desuccinylase</fullName>
        <ecNumber evidence="5">3.5.1.18</ecNumber>
    </recommendedName>
</protein>
<comment type="cofactor">
    <cofactor evidence="2">
        <name>Zn(2+)</name>
        <dbReference type="ChEBI" id="CHEBI:29105"/>
    </cofactor>
</comment>
<feature type="domain" description="Peptidase M20 dimerisation" evidence="12">
    <location>
        <begin position="185"/>
        <end position="290"/>
    </location>
</feature>
<accession>A0A7I7T909</accession>
<evidence type="ECO:0000256" key="10">
    <source>
        <dbReference type="ARBA" id="ARBA00023285"/>
    </source>
</evidence>
<comment type="similarity">
    <text evidence="4">Belongs to the peptidase M20A family.</text>
</comment>
<keyword evidence="14" id="KW-1185">Reference proteome</keyword>
<dbReference type="InterPro" id="IPR036264">
    <property type="entry name" value="Bact_exopeptidase_dim_dom"/>
</dbReference>
<evidence type="ECO:0000256" key="5">
    <source>
        <dbReference type="ARBA" id="ARBA00011921"/>
    </source>
</evidence>
<dbReference type="InterPro" id="IPR050072">
    <property type="entry name" value="Peptidase_M20A"/>
</dbReference>
<comment type="cofactor">
    <cofactor evidence="1">
        <name>Co(2+)</name>
        <dbReference type="ChEBI" id="CHEBI:48828"/>
    </cofactor>
</comment>
<dbReference type="Pfam" id="PF01546">
    <property type="entry name" value="Peptidase_M20"/>
    <property type="match status" value="1"/>
</dbReference>
<proteinExistence type="inferred from homology"/>
<evidence type="ECO:0000256" key="9">
    <source>
        <dbReference type="ARBA" id="ARBA00022833"/>
    </source>
</evidence>
<dbReference type="SUPFAM" id="SSF53187">
    <property type="entry name" value="Zn-dependent exopeptidases"/>
    <property type="match status" value="1"/>
</dbReference>
<keyword evidence="8" id="KW-0378">Hydrolase</keyword>
<dbReference type="EMBL" id="AP022596">
    <property type="protein sequence ID" value="BBY64981.1"/>
    <property type="molecule type" value="Genomic_DNA"/>
</dbReference>
<evidence type="ECO:0000259" key="12">
    <source>
        <dbReference type="Pfam" id="PF07687"/>
    </source>
</evidence>
<dbReference type="PROSITE" id="PS00758">
    <property type="entry name" value="ARGE_DAPE_CPG2_1"/>
    <property type="match status" value="1"/>
</dbReference>
<dbReference type="SUPFAM" id="SSF55031">
    <property type="entry name" value="Bacterial exopeptidase dimerisation domain"/>
    <property type="match status" value="1"/>
</dbReference>
<comment type="catalytic activity">
    <reaction evidence="11">
        <text>N-succinyl-(2S,6S)-2,6-diaminopimelate + H2O = (2S,6S)-2,6-diaminopimelate + succinate</text>
        <dbReference type="Rhea" id="RHEA:22608"/>
        <dbReference type="ChEBI" id="CHEBI:15377"/>
        <dbReference type="ChEBI" id="CHEBI:30031"/>
        <dbReference type="ChEBI" id="CHEBI:57609"/>
        <dbReference type="ChEBI" id="CHEBI:58087"/>
        <dbReference type="EC" id="3.5.1.18"/>
    </reaction>
</comment>
<dbReference type="KEGG" id="mhev:MHEL_32240"/>
<comment type="pathway">
    <text evidence="3">Amino-acid biosynthesis; L-lysine biosynthesis via DAP pathway; LL-2,6-diaminopimelate from (S)-tetrahydrodipicolinate (succinylase route): step 3/3.</text>
</comment>
<dbReference type="GO" id="GO:0009089">
    <property type="term" value="P:lysine biosynthetic process via diaminopimelate"/>
    <property type="evidence" value="ECO:0007669"/>
    <property type="project" value="UniProtKB-UniPathway"/>
</dbReference>
<evidence type="ECO:0000256" key="1">
    <source>
        <dbReference type="ARBA" id="ARBA00001941"/>
    </source>
</evidence>
<evidence type="ECO:0000256" key="3">
    <source>
        <dbReference type="ARBA" id="ARBA00005130"/>
    </source>
</evidence>
<evidence type="ECO:0000256" key="11">
    <source>
        <dbReference type="ARBA" id="ARBA00051301"/>
    </source>
</evidence>
<dbReference type="Proteomes" id="UP000467148">
    <property type="component" value="Chromosome"/>
</dbReference>
<dbReference type="CDD" id="cd08659">
    <property type="entry name" value="M20_ArgE_DapE-like"/>
    <property type="match status" value="1"/>
</dbReference>
<keyword evidence="7" id="KW-0479">Metal-binding</keyword>
<evidence type="ECO:0000256" key="2">
    <source>
        <dbReference type="ARBA" id="ARBA00001947"/>
    </source>
</evidence>
<dbReference type="UniPathway" id="UPA00034">
    <property type="reaction ID" value="UER00021"/>
</dbReference>
<dbReference type="GO" id="GO:0046872">
    <property type="term" value="F:metal ion binding"/>
    <property type="evidence" value="ECO:0007669"/>
    <property type="project" value="UniProtKB-KW"/>
</dbReference>
<dbReference type="AlphaFoldDB" id="A0A7I7T909"/>
<dbReference type="GO" id="GO:0009014">
    <property type="term" value="F:succinyl-diaminopimelate desuccinylase activity"/>
    <property type="evidence" value="ECO:0007669"/>
    <property type="project" value="UniProtKB-EC"/>
</dbReference>
<evidence type="ECO:0000256" key="4">
    <source>
        <dbReference type="ARBA" id="ARBA00006247"/>
    </source>
</evidence>
<dbReference type="InterPro" id="IPR001261">
    <property type="entry name" value="ArgE/DapE_CS"/>
</dbReference>
<evidence type="ECO:0000313" key="13">
    <source>
        <dbReference type="EMBL" id="BBY64981.1"/>
    </source>
</evidence>
<evidence type="ECO:0000256" key="7">
    <source>
        <dbReference type="ARBA" id="ARBA00022723"/>
    </source>
</evidence>
<name>A0A7I7T909_9MYCO</name>
<reference evidence="13 14" key="1">
    <citation type="journal article" date="2019" name="Emerg. Microbes Infect.">
        <title>Comprehensive subspecies identification of 175 nontuberculous mycobacteria species based on 7547 genomic profiles.</title>
        <authorList>
            <person name="Matsumoto Y."/>
            <person name="Kinjo T."/>
            <person name="Motooka D."/>
            <person name="Nabeya D."/>
            <person name="Jung N."/>
            <person name="Uechi K."/>
            <person name="Horii T."/>
            <person name="Iida T."/>
            <person name="Fujita J."/>
            <person name="Nakamura S."/>
        </authorList>
    </citation>
    <scope>NUCLEOTIDE SEQUENCE [LARGE SCALE GENOMIC DNA]</scope>
    <source>
        <strain evidence="13 14">JCM 30396</strain>
    </source>
</reference>
<dbReference type="InterPro" id="IPR010182">
    <property type="entry name" value="ArgE/DapE"/>
</dbReference>
<organism evidence="13 14">
    <name type="scientific">Mycolicibacterium helvum</name>
    <dbReference type="NCBI Taxonomy" id="1534349"/>
    <lineage>
        <taxon>Bacteria</taxon>
        <taxon>Bacillati</taxon>
        <taxon>Actinomycetota</taxon>
        <taxon>Actinomycetes</taxon>
        <taxon>Mycobacteriales</taxon>
        <taxon>Mycobacteriaceae</taxon>
        <taxon>Mycolicibacterium</taxon>
    </lineage>
</organism>
<sequence length="389" mass="40542">MNDAELAAAAVDGWRCAQLAAAMVRCDTRNPPGDETSILPLLSDTLSRLGASVEIFEAAPKRTSLLASVTGTGPPGRPTLLVNGHLDVVPVVESEWTLPPFGGVIRDGRLYGRGACDMKGGIAAAIEGLRACLDAAVLPRCDVTFHLVADEETGGRWGTEALTAAGRIAADAAVVPEPSELQIGVAERGVLLAEITVSGRAAHGSDPGAGHSAIADAARVVEALHGADFGGPDHPLLGRPSCNVGQIDGGTAPNIVASSCVLRIDRRVLPGQACEDVVEELEAVIRRAVPDIDYTFEVTAFAAGSELASDDPFVDLVAQATGDRSPVRGLNLGSDARFLRNDLGIPTVVYGPGSITMAHRRDEYVLMTELLEAAMTFARLFARFGGDHT</sequence>
<evidence type="ECO:0000313" key="14">
    <source>
        <dbReference type="Proteomes" id="UP000467148"/>
    </source>
</evidence>
<dbReference type="Pfam" id="PF07687">
    <property type="entry name" value="M20_dimer"/>
    <property type="match status" value="1"/>
</dbReference>
<dbReference type="InterPro" id="IPR011650">
    <property type="entry name" value="Peptidase_M20_dimer"/>
</dbReference>
<dbReference type="Gene3D" id="3.40.630.10">
    <property type="entry name" value="Zn peptidases"/>
    <property type="match status" value="1"/>
</dbReference>
<keyword evidence="10" id="KW-0170">Cobalt</keyword>
<dbReference type="Gene3D" id="3.30.70.360">
    <property type="match status" value="1"/>
</dbReference>